<accession>A0ABV2HVP3</accession>
<comment type="caution">
    <text evidence="1">The sequence shown here is derived from an EMBL/GenBank/DDBJ whole genome shotgun (WGS) entry which is preliminary data.</text>
</comment>
<evidence type="ECO:0000313" key="1">
    <source>
        <dbReference type="EMBL" id="MET3594681.1"/>
    </source>
</evidence>
<reference evidence="1 2" key="1">
    <citation type="submission" date="2024-06" db="EMBL/GenBank/DDBJ databases">
        <title>Genomic Encyclopedia of Type Strains, Phase IV (KMG-IV): sequencing the most valuable type-strain genomes for metagenomic binning, comparative biology and taxonomic classification.</title>
        <authorList>
            <person name="Goeker M."/>
        </authorList>
    </citation>
    <scope>NUCLEOTIDE SEQUENCE [LARGE SCALE GENOMIC DNA]</scope>
    <source>
        <strain evidence="1 2">DSM 29846</strain>
    </source>
</reference>
<proteinExistence type="predicted"/>
<dbReference type="Proteomes" id="UP001549036">
    <property type="component" value="Unassembled WGS sequence"/>
</dbReference>
<organism evidence="1 2">
    <name type="scientific">Mesorhizobium shonense</name>
    <dbReference type="NCBI Taxonomy" id="1209948"/>
    <lineage>
        <taxon>Bacteria</taxon>
        <taxon>Pseudomonadati</taxon>
        <taxon>Pseudomonadota</taxon>
        <taxon>Alphaproteobacteria</taxon>
        <taxon>Hyphomicrobiales</taxon>
        <taxon>Phyllobacteriaceae</taxon>
        <taxon>Mesorhizobium</taxon>
    </lineage>
</organism>
<protein>
    <submittedName>
        <fullName evidence="1">Uncharacterized protein</fullName>
    </submittedName>
</protein>
<sequence>MPASDYEDDEIGIICPACDYESGKASAGFAGTYSSNVPVAGR</sequence>
<name>A0ABV2HVP3_9HYPH</name>
<keyword evidence="2" id="KW-1185">Reference proteome</keyword>
<gene>
    <name evidence="1" type="ORF">ABID26_004089</name>
</gene>
<evidence type="ECO:0000313" key="2">
    <source>
        <dbReference type="Proteomes" id="UP001549036"/>
    </source>
</evidence>
<dbReference type="EMBL" id="JBEPLM010000007">
    <property type="protein sequence ID" value="MET3594681.1"/>
    <property type="molecule type" value="Genomic_DNA"/>
</dbReference>